<feature type="compositionally biased region" description="Basic residues" evidence="1">
    <location>
        <begin position="357"/>
        <end position="371"/>
    </location>
</feature>
<reference evidence="3" key="2">
    <citation type="submission" date="2015-01" db="EMBL/GenBank/DDBJ databases">
        <title>Evolutionary Origins and Diversification of the Mycorrhizal Mutualists.</title>
        <authorList>
            <consortium name="DOE Joint Genome Institute"/>
            <consortium name="Mycorrhizal Genomics Consortium"/>
            <person name="Kohler A."/>
            <person name="Kuo A."/>
            <person name="Nagy L.G."/>
            <person name="Floudas D."/>
            <person name="Copeland A."/>
            <person name="Barry K.W."/>
            <person name="Cichocki N."/>
            <person name="Veneault-Fourrey C."/>
            <person name="LaButti K."/>
            <person name="Lindquist E.A."/>
            <person name="Lipzen A."/>
            <person name="Lundell T."/>
            <person name="Morin E."/>
            <person name="Murat C."/>
            <person name="Riley R."/>
            <person name="Ohm R."/>
            <person name="Sun H."/>
            <person name="Tunlid A."/>
            <person name="Henrissat B."/>
            <person name="Grigoriev I.V."/>
            <person name="Hibbett D.S."/>
            <person name="Martin F."/>
        </authorList>
    </citation>
    <scope>NUCLEOTIDE SEQUENCE [LARGE SCALE GENOMIC DNA]</scope>
    <source>
        <strain evidence="3">Zn</strain>
    </source>
</reference>
<proteinExistence type="predicted"/>
<feature type="compositionally biased region" description="Basic and acidic residues" evidence="1">
    <location>
        <begin position="15"/>
        <end position="25"/>
    </location>
</feature>
<accession>A0A0C3CV54</accession>
<organism evidence="2 3">
    <name type="scientific">Oidiodendron maius (strain Zn)</name>
    <dbReference type="NCBI Taxonomy" id="913774"/>
    <lineage>
        <taxon>Eukaryota</taxon>
        <taxon>Fungi</taxon>
        <taxon>Dikarya</taxon>
        <taxon>Ascomycota</taxon>
        <taxon>Pezizomycotina</taxon>
        <taxon>Leotiomycetes</taxon>
        <taxon>Leotiomycetes incertae sedis</taxon>
        <taxon>Myxotrichaceae</taxon>
        <taxon>Oidiodendron</taxon>
    </lineage>
</organism>
<dbReference type="EMBL" id="KN832874">
    <property type="protein sequence ID" value="KIN02879.1"/>
    <property type="molecule type" value="Genomic_DNA"/>
</dbReference>
<dbReference type="HOGENOM" id="CLU_065394_0_0_1"/>
<feature type="region of interest" description="Disordered" evidence="1">
    <location>
        <begin position="1"/>
        <end position="25"/>
    </location>
</feature>
<protein>
    <submittedName>
        <fullName evidence="2">Uncharacterized protein</fullName>
    </submittedName>
</protein>
<evidence type="ECO:0000313" key="2">
    <source>
        <dbReference type="EMBL" id="KIN02879.1"/>
    </source>
</evidence>
<dbReference type="InParanoid" id="A0A0C3CV54"/>
<evidence type="ECO:0000313" key="3">
    <source>
        <dbReference type="Proteomes" id="UP000054321"/>
    </source>
</evidence>
<dbReference type="Proteomes" id="UP000054321">
    <property type="component" value="Unassembled WGS sequence"/>
</dbReference>
<dbReference type="OrthoDB" id="5118341at2759"/>
<sequence length="371" mass="41461">MSSRYSMDSSDASTLEEKDVSEEEVRTHIEYIKRNPKKSKPSRSQVVICVVHRSNVKLLSDELNRLHKTKWLAAIRSRILAGCFDDLNNIIARTAADGSKTSLVLLITPLASEIKFNVPKCYTTFSIIRCPHSHSDGPYLAIDPTSRYCNIPLPMWDMRQKHLKHTLRLESGVCLINRFGNLGSSTSRYSSDFQAKIRSEAERLQDNHTSWEQRKGIVAFILGALVGGGTTAAKLYTCTKLASGGIFLQCQGVKAGMAGLKFLEIGSATLKAGYGKASLVAAAEIVGTPVLIGATTGVVVGALVYYVPWNSLFDWLRNLWNGFWNWLVEKFQAFCQSVASWWQEDGRRSRSREMSRSSRHSRHGPMRMRGH</sequence>
<keyword evidence="3" id="KW-1185">Reference proteome</keyword>
<feature type="region of interest" description="Disordered" evidence="1">
    <location>
        <begin position="352"/>
        <end position="371"/>
    </location>
</feature>
<dbReference type="AlphaFoldDB" id="A0A0C3CV54"/>
<feature type="compositionally biased region" description="Low complexity" evidence="1">
    <location>
        <begin position="1"/>
        <end position="13"/>
    </location>
</feature>
<gene>
    <name evidence="2" type="ORF">OIDMADRAFT_52705</name>
</gene>
<evidence type="ECO:0000256" key="1">
    <source>
        <dbReference type="SAM" id="MobiDB-lite"/>
    </source>
</evidence>
<reference evidence="2 3" key="1">
    <citation type="submission" date="2014-04" db="EMBL/GenBank/DDBJ databases">
        <authorList>
            <consortium name="DOE Joint Genome Institute"/>
            <person name="Kuo A."/>
            <person name="Martino E."/>
            <person name="Perotto S."/>
            <person name="Kohler A."/>
            <person name="Nagy L.G."/>
            <person name="Floudas D."/>
            <person name="Copeland A."/>
            <person name="Barry K.W."/>
            <person name="Cichocki N."/>
            <person name="Veneault-Fourrey C."/>
            <person name="LaButti K."/>
            <person name="Lindquist E.A."/>
            <person name="Lipzen A."/>
            <person name="Lundell T."/>
            <person name="Morin E."/>
            <person name="Murat C."/>
            <person name="Sun H."/>
            <person name="Tunlid A."/>
            <person name="Henrissat B."/>
            <person name="Grigoriev I.V."/>
            <person name="Hibbett D.S."/>
            <person name="Martin F."/>
            <person name="Nordberg H.P."/>
            <person name="Cantor M.N."/>
            <person name="Hua S.X."/>
        </authorList>
    </citation>
    <scope>NUCLEOTIDE SEQUENCE [LARGE SCALE GENOMIC DNA]</scope>
    <source>
        <strain evidence="2 3">Zn</strain>
    </source>
</reference>
<name>A0A0C3CV54_OIDMZ</name>